<dbReference type="PROSITE" id="PS01011">
    <property type="entry name" value="FOLYLPOLYGLU_SYNT_1"/>
    <property type="match status" value="1"/>
</dbReference>
<dbReference type="Gene3D" id="3.90.190.20">
    <property type="entry name" value="Mur ligase, C-terminal domain"/>
    <property type="match status" value="1"/>
</dbReference>
<evidence type="ECO:0000256" key="7">
    <source>
        <dbReference type="ARBA" id="ARBA00022840"/>
    </source>
</evidence>
<evidence type="ECO:0000256" key="6">
    <source>
        <dbReference type="ARBA" id="ARBA00022741"/>
    </source>
</evidence>
<dbReference type="RefSeq" id="XP_037144316.1">
    <property type="nucleotide sequence ID" value="XM_037288421.1"/>
</dbReference>
<comment type="catalytic activity">
    <reaction evidence="9">
        <text>7,8-dihydropteroate + L-glutamate + ATP = 7,8-dihydrofolate + ADP + phosphate + H(+)</text>
        <dbReference type="Rhea" id="RHEA:23584"/>
        <dbReference type="ChEBI" id="CHEBI:15378"/>
        <dbReference type="ChEBI" id="CHEBI:17839"/>
        <dbReference type="ChEBI" id="CHEBI:29985"/>
        <dbReference type="ChEBI" id="CHEBI:30616"/>
        <dbReference type="ChEBI" id="CHEBI:43474"/>
        <dbReference type="ChEBI" id="CHEBI:57451"/>
        <dbReference type="ChEBI" id="CHEBI:456216"/>
        <dbReference type="EC" id="6.3.2.12"/>
    </reaction>
</comment>
<dbReference type="KEGG" id="zmk:HG535_0D02960"/>
<dbReference type="InterPro" id="IPR036565">
    <property type="entry name" value="Mur-like_cat_sf"/>
</dbReference>
<dbReference type="Gene3D" id="3.40.1190.10">
    <property type="entry name" value="Mur-like, catalytic domain"/>
    <property type="match status" value="1"/>
</dbReference>
<dbReference type="Proteomes" id="UP000509704">
    <property type="component" value="Chromosome 4"/>
</dbReference>
<dbReference type="UniPathway" id="UPA00850"/>
<keyword evidence="7 9" id="KW-0067">ATP-binding</keyword>
<dbReference type="GO" id="GO:0005739">
    <property type="term" value="C:mitochondrion"/>
    <property type="evidence" value="ECO:0007669"/>
    <property type="project" value="TreeGrafter"/>
</dbReference>
<dbReference type="InterPro" id="IPR001645">
    <property type="entry name" value="Folylpolyglutamate_synth"/>
</dbReference>
<comment type="pathway">
    <text evidence="1 9">Cofactor biosynthesis; tetrahydrofolylpolyglutamate biosynthesis.</text>
</comment>
<dbReference type="SUPFAM" id="SSF53244">
    <property type="entry name" value="MurD-like peptide ligases, peptide-binding domain"/>
    <property type="match status" value="1"/>
</dbReference>
<evidence type="ECO:0000313" key="10">
    <source>
        <dbReference type="EMBL" id="QLG72588.1"/>
    </source>
</evidence>
<dbReference type="GO" id="GO:0005524">
    <property type="term" value="F:ATP binding"/>
    <property type="evidence" value="ECO:0007669"/>
    <property type="project" value="UniProtKB-KW"/>
</dbReference>
<keyword evidence="5" id="KW-0479">Metal-binding</keyword>
<proteinExistence type="inferred from homology"/>
<evidence type="ECO:0000256" key="4">
    <source>
        <dbReference type="ARBA" id="ARBA00022598"/>
    </source>
</evidence>
<dbReference type="InterPro" id="IPR036615">
    <property type="entry name" value="Mur_ligase_C_dom_sf"/>
</dbReference>
<keyword evidence="11" id="KW-1185">Reference proteome</keyword>
<comment type="similarity">
    <text evidence="2 9">Belongs to the folylpolyglutamate synthase family.</text>
</comment>
<protein>
    <recommendedName>
        <fullName evidence="9">Dihydrofolate synthetase</fullName>
        <ecNumber evidence="9">6.3.2.12</ecNumber>
    </recommendedName>
</protein>
<organism evidence="10 11">
    <name type="scientific">Zygotorulaspora mrakii</name>
    <name type="common">Zygosaccharomyces mrakii</name>
    <dbReference type="NCBI Taxonomy" id="42260"/>
    <lineage>
        <taxon>Eukaryota</taxon>
        <taxon>Fungi</taxon>
        <taxon>Dikarya</taxon>
        <taxon>Ascomycota</taxon>
        <taxon>Saccharomycotina</taxon>
        <taxon>Saccharomycetes</taxon>
        <taxon>Saccharomycetales</taxon>
        <taxon>Saccharomycetaceae</taxon>
        <taxon>Zygotorulaspora</taxon>
    </lineage>
</organism>
<dbReference type="PIRSF" id="PIRSF001563">
    <property type="entry name" value="Folylpolyglu_synth"/>
    <property type="match status" value="1"/>
</dbReference>
<sequence>MSINLGLRRVVALLGYLGNPQERLKVLHVAGTNGKGSVCSYLTSILQQHKPSLIGKFTSPHLIHVTDSITINGTPIPWNCYEDIRNHLDTLNNSHSLQCTEFELLTCTALKYFHDVKCDWCVIEVGLGGRLDATNVIPGRCKLACGITKVGLDHESILGNNLAQIAKEKAGIITKGVPFAAVDGSNDISVIKEVKEQCNDKLCELDITEATYADSSVKTKSWEVITPKKLPLNGFYQINNLRVACSMLDNLQQKGHICLSANDIHGGLQNVNWPGRLHELDYCFDSEKKSTVSVLLDGAHNGAAAVELARYLRDKYGDKPLTFVLAVTSGKNLDSLLSPLLRSEDKVITTEFGKVDGMPWIHATPYTELATYIKRKYTKNVETQPLLTKVIPSIVDACHNDGICPIVVCGSLYLCGELLRIHSDNLNS</sequence>
<evidence type="ECO:0000313" key="11">
    <source>
        <dbReference type="Proteomes" id="UP000509704"/>
    </source>
</evidence>
<dbReference type="InterPro" id="IPR018109">
    <property type="entry name" value="Folylpolyglutamate_synth_CS"/>
</dbReference>
<dbReference type="SUPFAM" id="SSF53623">
    <property type="entry name" value="MurD-like peptide ligases, catalytic domain"/>
    <property type="match status" value="1"/>
</dbReference>
<dbReference type="FunFam" id="3.40.1190.10:FF:000010">
    <property type="entry name" value="Dihydrofolate synthetase"/>
    <property type="match status" value="1"/>
</dbReference>
<keyword evidence="3 9" id="KW-0554">One-carbon metabolism</keyword>
<evidence type="ECO:0000256" key="8">
    <source>
        <dbReference type="ARBA" id="ARBA00022842"/>
    </source>
</evidence>
<evidence type="ECO:0000256" key="9">
    <source>
        <dbReference type="PIRNR" id="PIRNR001563"/>
    </source>
</evidence>
<keyword evidence="4 9" id="KW-0436">Ligase</keyword>
<dbReference type="PROSITE" id="PS01012">
    <property type="entry name" value="FOLYLPOLYGLU_SYNT_2"/>
    <property type="match status" value="1"/>
</dbReference>
<dbReference type="PANTHER" id="PTHR11136">
    <property type="entry name" value="FOLYLPOLYGLUTAMATE SYNTHASE-RELATED"/>
    <property type="match status" value="1"/>
</dbReference>
<dbReference type="EC" id="6.3.2.12" evidence="9"/>
<dbReference type="NCBIfam" id="TIGR01499">
    <property type="entry name" value="folC"/>
    <property type="match status" value="1"/>
</dbReference>
<evidence type="ECO:0000256" key="1">
    <source>
        <dbReference type="ARBA" id="ARBA00005150"/>
    </source>
</evidence>
<dbReference type="GO" id="GO:0005829">
    <property type="term" value="C:cytosol"/>
    <property type="evidence" value="ECO:0007669"/>
    <property type="project" value="TreeGrafter"/>
</dbReference>
<dbReference type="OrthoDB" id="5212574at2759"/>
<dbReference type="GeneID" id="59236312"/>
<dbReference type="GO" id="GO:0008841">
    <property type="term" value="F:dihydrofolate synthase activity"/>
    <property type="evidence" value="ECO:0007669"/>
    <property type="project" value="UniProtKB-EC"/>
</dbReference>
<gene>
    <name evidence="10" type="ORF">HG535_0D02960</name>
</gene>
<dbReference type="GO" id="GO:0004326">
    <property type="term" value="F:tetrahydrofolylpolyglutamate synthase activity"/>
    <property type="evidence" value="ECO:0007669"/>
    <property type="project" value="InterPro"/>
</dbReference>
<keyword evidence="8" id="KW-0460">Magnesium</keyword>
<dbReference type="AlphaFoldDB" id="A0A7H9B1R0"/>
<dbReference type="PANTHER" id="PTHR11136:SF0">
    <property type="entry name" value="DIHYDROFOLATE SYNTHETASE-RELATED"/>
    <property type="match status" value="1"/>
</dbReference>
<evidence type="ECO:0000256" key="3">
    <source>
        <dbReference type="ARBA" id="ARBA00022563"/>
    </source>
</evidence>
<dbReference type="GO" id="GO:0046872">
    <property type="term" value="F:metal ion binding"/>
    <property type="evidence" value="ECO:0007669"/>
    <property type="project" value="UniProtKB-KW"/>
</dbReference>
<dbReference type="GO" id="GO:0006730">
    <property type="term" value="P:one-carbon metabolic process"/>
    <property type="evidence" value="ECO:0007669"/>
    <property type="project" value="UniProtKB-KW"/>
</dbReference>
<dbReference type="FunFam" id="3.90.190.20:FF:000010">
    <property type="entry name" value="Dihydrofolate synthetase"/>
    <property type="match status" value="1"/>
</dbReference>
<dbReference type="EMBL" id="CP058607">
    <property type="protein sequence ID" value="QLG72588.1"/>
    <property type="molecule type" value="Genomic_DNA"/>
</dbReference>
<evidence type="ECO:0000256" key="5">
    <source>
        <dbReference type="ARBA" id="ARBA00022723"/>
    </source>
</evidence>
<evidence type="ECO:0000256" key="2">
    <source>
        <dbReference type="ARBA" id="ARBA00008276"/>
    </source>
</evidence>
<keyword evidence="6 9" id="KW-0547">Nucleotide-binding</keyword>
<accession>A0A7H9B1R0</accession>
<reference evidence="10 11" key="1">
    <citation type="submission" date="2020-07" db="EMBL/GenBank/DDBJ databases">
        <title>The yeast mating-type switching endonuclease HO is a domesticated member of an unorthodox homing genetic element family.</title>
        <authorList>
            <person name="Coughlan A.Y."/>
            <person name="Lombardi L."/>
            <person name="Braun-Galleani S."/>
            <person name="Martos A.R."/>
            <person name="Galeote V."/>
            <person name="Bigey F."/>
            <person name="Dequin S."/>
            <person name="Byrne K.P."/>
            <person name="Wolfe K.H."/>
        </authorList>
    </citation>
    <scope>NUCLEOTIDE SEQUENCE [LARGE SCALE GENOMIC DNA]</scope>
    <source>
        <strain evidence="10 11">NRRL Y-6702</strain>
    </source>
</reference>
<name>A0A7H9B1R0_ZYGMR</name>